<dbReference type="Proteomes" id="UP000034913">
    <property type="component" value="Unassembled WGS sequence"/>
</dbReference>
<feature type="coiled-coil region" evidence="1">
    <location>
        <begin position="95"/>
        <end position="122"/>
    </location>
</feature>
<evidence type="ECO:0000256" key="1">
    <source>
        <dbReference type="SAM" id="Coils"/>
    </source>
</evidence>
<feature type="region of interest" description="Disordered" evidence="2">
    <location>
        <begin position="1"/>
        <end position="62"/>
    </location>
</feature>
<evidence type="ECO:0000313" key="4">
    <source>
        <dbReference type="Proteomes" id="UP000034913"/>
    </source>
</evidence>
<keyword evidence="1" id="KW-0175">Coiled coil</keyword>
<sequence length="125" mass="13448">MPNGDDPNKRYGGHKYAGHDGTSNCEHGCGCWMGPARSGGPPGLDPGGECSNNPEDGHRLGGNRDLAIIVERRIRDLASRAYTAEQKLKQVDPGVIKLAEELAETKRKLSDAQDRAQKAVVLLSQ</sequence>
<proteinExistence type="predicted"/>
<accession>A0A0G1ZGT9</accession>
<gene>
    <name evidence="3" type="ORF">VF00_C0001G0032</name>
</gene>
<reference evidence="3 4" key="1">
    <citation type="journal article" date="2015" name="Nature">
        <title>rRNA introns, odd ribosomes, and small enigmatic genomes across a large radiation of phyla.</title>
        <authorList>
            <person name="Brown C.T."/>
            <person name="Hug L.A."/>
            <person name="Thomas B.C."/>
            <person name="Sharon I."/>
            <person name="Castelle C.J."/>
            <person name="Singh A."/>
            <person name="Wilkins M.J."/>
            <person name="Williams K.H."/>
            <person name="Banfield J.F."/>
        </authorList>
    </citation>
    <scope>NUCLEOTIDE SEQUENCE [LARGE SCALE GENOMIC DNA]</scope>
</reference>
<name>A0A0G1ZGT9_UNCK3</name>
<dbReference type="AlphaFoldDB" id="A0A0G1ZGT9"/>
<evidence type="ECO:0000313" key="3">
    <source>
        <dbReference type="EMBL" id="KKW27097.1"/>
    </source>
</evidence>
<comment type="caution">
    <text evidence="3">The sequence shown here is derived from an EMBL/GenBank/DDBJ whole genome shotgun (WGS) entry which is preliminary data.</text>
</comment>
<dbReference type="EMBL" id="LCRB01000001">
    <property type="protein sequence ID" value="KKW27097.1"/>
    <property type="molecule type" value="Genomic_DNA"/>
</dbReference>
<protein>
    <submittedName>
        <fullName evidence="3">Uncharacterized protein</fullName>
    </submittedName>
</protein>
<evidence type="ECO:0000256" key="2">
    <source>
        <dbReference type="SAM" id="MobiDB-lite"/>
    </source>
</evidence>
<organism evidence="3 4">
    <name type="scientific">candidate division Kazan bacterium GW2011_GWB1_52_7</name>
    <dbReference type="NCBI Taxonomy" id="1620414"/>
    <lineage>
        <taxon>Bacteria</taxon>
        <taxon>Bacteria division Kazan-3B-28</taxon>
    </lineage>
</organism>